<evidence type="ECO:0000259" key="1">
    <source>
        <dbReference type="Pfam" id="PF01814"/>
    </source>
</evidence>
<dbReference type="Pfam" id="PF01814">
    <property type="entry name" value="Hemerythrin"/>
    <property type="match status" value="1"/>
</dbReference>
<dbReference type="EMBL" id="LASV01000733">
    <property type="protein sequence ID" value="KKA16812.1"/>
    <property type="molecule type" value="Genomic_DNA"/>
</dbReference>
<comment type="caution">
    <text evidence="2">The sequence shown here is derived from an EMBL/GenBank/DDBJ whole genome shotgun (WGS) entry which is preliminary data.</text>
</comment>
<keyword evidence="3" id="KW-1185">Reference proteome</keyword>
<protein>
    <recommendedName>
        <fullName evidence="1">Hemerythrin-like domain-containing protein</fullName>
    </recommendedName>
</protein>
<dbReference type="STRING" id="1408163.A0A0F4YF15"/>
<organism evidence="2 3">
    <name type="scientific">Rasamsonia emersonii (strain ATCC 16479 / CBS 393.64 / IMI 116815)</name>
    <dbReference type="NCBI Taxonomy" id="1408163"/>
    <lineage>
        <taxon>Eukaryota</taxon>
        <taxon>Fungi</taxon>
        <taxon>Dikarya</taxon>
        <taxon>Ascomycota</taxon>
        <taxon>Pezizomycotina</taxon>
        <taxon>Eurotiomycetes</taxon>
        <taxon>Eurotiomycetidae</taxon>
        <taxon>Eurotiales</taxon>
        <taxon>Trichocomaceae</taxon>
        <taxon>Rasamsonia</taxon>
    </lineage>
</organism>
<name>A0A0F4YF15_RASE3</name>
<accession>A0A0F4YF15</accession>
<dbReference type="PANTHER" id="PTHR38048">
    <property type="entry name" value="EXPRESSED PROTEIN"/>
    <property type="match status" value="1"/>
</dbReference>
<dbReference type="AlphaFoldDB" id="A0A0F4YF15"/>
<dbReference type="Proteomes" id="UP000053958">
    <property type="component" value="Unassembled WGS sequence"/>
</dbReference>
<feature type="domain" description="Hemerythrin-like" evidence="1">
    <location>
        <begin position="64"/>
        <end position="176"/>
    </location>
</feature>
<dbReference type="GeneID" id="25321461"/>
<evidence type="ECO:0000313" key="2">
    <source>
        <dbReference type="EMBL" id="KKA16812.1"/>
    </source>
</evidence>
<dbReference type="OrthoDB" id="58416at2759"/>
<sequence length="292" mass="32869">MTTKPSAAPWADEPFKLIPTPSKTLDINSHSYIYLASEMAYSHNCLLRGLNSIILQAPHISPAGSLGYSEQDVRDLLFYVAAWVKTVEHHHHTEETCMFPEIEAFTGRPGLLDGPKGQHEEFKSGLERLLRYAQETKPEEYRWEEEDGKGGGMKSIIDAFAPSLTRHLYEEIDVFLSLGEFDSDGLRACCDKAEQVAKATGNISLLYDVFPCVLGTCDKTYEGGNNFPPLPGVLPYVIKYWFGAYNKGAWRFNPCDFWGKPVPLHFLPENNKASQNDDDHCCQVVIHQFGIF</sequence>
<dbReference type="Gene3D" id="1.20.120.520">
    <property type="entry name" value="nmb1532 protein domain like"/>
    <property type="match status" value="1"/>
</dbReference>
<gene>
    <name evidence="2" type="ORF">T310_9528</name>
</gene>
<dbReference type="InterPro" id="IPR012312">
    <property type="entry name" value="Hemerythrin-like"/>
</dbReference>
<dbReference type="PANTHER" id="PTHR38048:SF2">
    <property type="entry name" value="HEMERYTHRIN-LIKE DOMAIN-CONTAINING PROTEIN"/>
    <property type="match status" value="1"/>
</dbReference>
<proteinExistence type="predicted"/>
<reference evidence="2 3" key="1">
    <citation type="submission" date="2015-04" db="EMBL/GenBank/DDBJ databases">
        <authorList>
            <person name="Heijne W.H."/>
            <person name="Fedorova N.D."/>
            <person name="Nierman W.C."/>
            <person name="Vollebregt A.W."/>
            <person name="Zhao Z."/>
            <person name="Wu L."/>
            <person name="Kumar M."/>
            <person name="Stam H."/>
            <person name="van den Berg M.A."/>
            <person name="Pel H.J."/>
        </authorList>
    </citation>
    <scope>NUCLEOTIDE SEQUENCE [LARGE SCALE GENOMIC DNA]</scope>
    <source>
        <strain evidence="2 3">CBS 393.64</strain>
    </source>
</reference>
<dbReference type="RefSeq" id="XP_013323424.1">
    <property type="nucleotide sequence ID" value="XM_013467970.1"/>
</dbReference>
<evidence type="ECO:0000313" key="3">
    <source>
        <dbReference type="Proteomes" id="UP000053958"/>
    </source>
</evidence>
<dbReference type="InterPro" id="IPR053206">
    <property type="entry name" value="Dimeric_xanthone_biosynth"/>
</dbReference>